<evidence type="ECO:0000313" key="9">
    <source>
        <dbReference type="Proteomes" id="UP000551316"/>
    </source>
</evidence>
<gene>
    <name evidence="7" type="primary">degA_2</name>
    <name evidence="7" type="ORF">BLJG463_00672</name>
    <name evidence="6" type="ORF">HNS28_08505</name>
</gene>
<evidence type="ECO:0000313" key="7">
    <source>
        <dbReference type="EMBL" id="VUX30714.1"/>
    </source>
</evidence>
<dbReference type="EMBL" id="CABHNT010000016">
    <property type="protein sequence ID" value="VUX30714.1"/>
    <property type="molecule type" value="Genomic_DNA"/>
</dbReference>
<name>A0A1S2VSQ5_BIFLI</name>
<evidence type="ECO:0000256" key="1">
    <source>
        <dbReference type="ARBA" id="ARBA00022491"/>
    </source>
</evidence>
<dbReference type="RefSeq" id="WP_032743884.1">
    <property type="nucleotide sequence ID" value="NZ_CABHMO010000003.1"/>
</dbReference>
<dbReference type="InterPro" id="IPR010982">
    <property type="entry name" value="Lambda_DNA-bd_dom_sf"/>
</dbReference>
<evidence type="ECO:0000259" key="5">
    <source>
        <dbReference type="PROSITE" id="PS50932"/>
    </source>
</evidence>
<dbReference type="SUPFAM" id="SSF47413">
    <property type="entry name" value="lambda repressor-like DNA-binding domains"/>
    <property type="match status" value="1"/>
</dbReference>
<sequence>MVGMRDVAKKAGVSLSTVSLVINNGEHVSDDVRSRVEWAMDALNYVPNELARNLSKNRTNMVGVIMPTLRHPFFATLFASLQTALEERGMLALPCSTSDMKRGEEEYIDMLRRRMMDGIIMGAHTSHSSDYWTSIGRPIVAFDRYLGPGIPMIGSDHGLGAKLAADIIIQSGAKHVVNLSGPLSQFHDLPRAVVDFGGLTGLNTSFPSLEYYAEIDELLREAGIRWNYMEAGEVDDFAAHERAAHEVFEQFPDVDAIVSSDIVASLCMQEALRRNINIPHDLQIIAYDGTFVAKIAGMRMTAIRQDFDAIASTLSRYLLDEIQGKPTSELEDSYAQVLPMTVQLGDTTR</sequence>
<evidence type="ECO:0000313" key="6">
    <source>
        <dbReference type="EMBL" id="NQX51477.1"/>
    </source>
</evidence>
<dbReference type="Gene3D" id="1.10.260.40">
    <property type="entry name" value="lambda repressor-like DNA-binding domains"/>
    <property type="match status" value="1"/>
</dbReference>
<evidence type="ECO:0000313" key="8">
    <source>
        <dbReference type="Proteomes" id="UP000345266"/>
    </source>
</evidence>
<dbReference type="InterPro" id="IPR001761">
    <property type="entry name" value="Peripla_BP/Lac1_sug-bd_dom"/>
</dbReference>
<dbReference type="AlphaFoldDB" id="A0A1S2VSQ5"/>
<dbReference type="InterPro" id="IPR046335">
    <property type="entry name" value="LacI/GalR-like_sensor"/>
</dbReference>
<evidence type="ECO:0000256" key="2">
    <source>
        <dbReference type="ARBA" id="ARBA00023015"/>
    </source>
</evidence>
<dbReference type="Gene3D" id="3.40.50.2300">
    <property type="match status" value="2"/>
</dbReference>
<reference evidence="6 9" key="2">
    <citation type="submission" date="2020-05" db="EMBL/GenBank/DDBJ databases">
        <title>Draft Genome Sequence of Bifidobacterium longum subsp. Infantis BI-G201, a Commercialization Strain.</title>
        <authorList>
            <person name="Song J."/>
            <person name="Xu Y."/>
            <person name="Han D."/>
            <person name="Teng Q."/>
            <person name="Jiang D."/>
            <person name="Liu Q."/>
        </authorList>
    </citation>
    <scope>NUCLEOTIDE SEQUENCE [LARGE SCALE GENOMIC DNA]</scope>
    <source>
        <strain evidence="6 9">BI-G201</strain>
    </source>
</reference>
<evidence type="ECO:0000256" key="3">
    <source>
        <dbReference type="ARBA" id="ARBA00023125"/>
    </source>
</evidence>
<dbReference type="Pfam" id="PF13377">
    <property type="entry name" value="Peripla_BP_3"/>
    <property type="match status" value="1"/>
</dbReference>
<evidence type="ECO:0000256" key="4">
    <source>
        <dbReference type="ARBA" id="ARBA00023163"/>
    </source>
</evidence>
<dbReference type="EMBL" id="JABNND010000019">
    <property type="protein sequence ID" value="NQX51477.1"/>
    <property type="molecule type" value="Genomic_DNA"/>
</dbReference>
<keyword evidence="1" id="KW-0678">Repressor</keyword>
<dbReference type="InterPro" id="IPR000843">
    <property type="entry name" value="HTH_LacI"/>
</dbReference>
<accession>A0A1S2VSQ5</accession>
<dbReference type="InterPro" id="IPR028082">
    <property type="entry name" value="Peripla_BP_I"/>
</dbReference>
<dbReference type="PROSITE" id="PS50932">
    <property type="entry name" value="HTH_LACI_2"/>
    <property type="match status" value="1"/>
</dbReference>
<dbReference type="GO" id="GO:0003700">
    <property type="term" value="F:DNA-binding transcription factor activity"/>
    <property type="evidence" value="ECO:0007669"/>
    <property type="project" value="TreeGrafter"/>
</dbReference>
<dbReference type="PANTHER" id="PTHR30146">
    <property type="entry name" value="LACI-RELATED TRANSCRIPTIONAL REPRESSOR"/>
    <property type="match status" value="1"/>
</dbReference>
<dbReference type="Pfam" id="PF00356">
    <property type="entry name" value="LacI"/>
    <property type="match status" value="1"/>
</dbReference>
<keyword evidence="4" id="KW-0804">Transcription</keyword>
<feature type="domain" description="HTH lacI-type" evidence="5">
    <location>
        <begin position="2"/>
        <end position="56"/>
    </location>
</feature>
<reference evidence="7 8" key="1">
    <citation type="submission" date="2019-07" db="EMBL/GenBank/DDBJ databases">
        <authorList>
            <person name="Hibberd C M."/>
            <person name="Gehrig L. J."/>
            <person name="Chang H.-W."/>
            <person name="Venkatesh S."/>
        </authorList>
    </citation>
    <scope>NUCLEOTIDE SEQUENCE [LARGE SCALE GENOMIC DNA]</scope>
    <source>
        <strain evidence="7">Bifidobacterium_longum_subsp_infantis_JG_Bg463</strain>
    </source>
</reference>
<dbReference type="Proteomes" id="UP000345266">
    <property type="component" value="Unassembled WGS sequence"/>
</dbReference>
<dbReference type="PANTHER" id="PTHR30146:SF95">
    <property type="entry name" value="RIBOSE OPERON REPRESSOR"/>
    <property type="match status" value="1"/>
</dbReference>
<organism evidence="6 9">
    <name type="scientific">Bifidobacterium longum subsp. infantis</name>
    <dbReference type="NCBI Taxonomy" id="1682"/>
    <lineage>
        <taxon>Bacteria</taxon>
        <taxon>Bacillati</taxon>
        <taxon>Actinomycetota</taxon>
        <taxon>Actinomycetes</taxon>
        <taxon>Bifidobacteriales</taxon>
        <taxon>Bifidobacteriaceae</taxon>
        <taxon>Bifidobacterium</taxon>
    </lineage>
</organism>
<dbReference type="SMART" id="SM00354">
    <property type="entry name" value="HTH_LACI"/>
    <property type="match status" value="1"/>
</dbReference>
<dbReference type="GO" id="GO:0000976">
    <property type="term" value="F:transcription cis-regulatory region binding"/>
    <property type="evidence" value="ECO:0007669"/>
    <property type="project" value="TreeGrafter"/>
</dbReference>
<dbReference type="CDD" id="cd01392">
    <property type="entry name" value="HTH_LacI"/>
    <property type="match status" value="1"/>
</dbReference>
<proteinExistence type="predicted"/>
<dbReference type="Pfam" id="PF00532">
    <property type="entry name" value="Peripla_BP_1"/>
    <property type="match status" value="1"/>
</dbReference>
<dbReference type="Proteomes" id="UP000551316">
    <property type="component" value="Unassembled WGS sequence"/>
</dbReference>
<protein>
    <submittedName>
        <fullName evidence="7">HTH-type transcriptional regulator DegA</fullName>
    </submittedName>
    <submittedName>
        <fullName evidence="6">LacI family DNA-binding transcriptional regulator</fullName>
    </submittedName>
</protein>
<dbReference type="SUPFAM" id="SSF53822">
    <property type="entry name" value="Periplasmic binding protein-like I"/>
    <property type="match status" value="1"/>
</dbReference>
<dbReference type="PROSITE" id="PS00356">
    <property type="entry name" value="HTH_LACI_1"/>
    <property type="match status" value="1"/>
</dbReference>
<keyword evidence="3 6" id="KW-0238">DNA-binding</keyword>
<keyword evidence="2" id="KW-0805">Transcription regulation</keyword>